<proteinExistence type="predicted"/>
<name>A0A084WGE8_ANOSI</name>
<evidence type="ECO:0000313" key="2">
    <source>
        <dbReference type="EnsemblMetazoa" id="ASIC017406-PA"/>
    </source>
</evidence>
<reference evidence="2" key="2">
    <citation type="submission" date="2020-05" db="UniProtKB">
        <authorList>
            <consortium name="EnsemblMetazoa"/>
        </authorList>
    </citation>
    <scope>IDENTIFICATION</scope>
</reference>
<protein>
    <submittedName>
        <fullName evidence="1 2">Carbon monoxide dehydrogenase</fullName>
    </submittedName>
</protein>
<sequence>MSGRQQKVIDVRLPRLQHTASTRSYLAPSLTTIYKSHEPDITAGTYVKMLSASFFDRRVCSTRSSNRSPGVELSIGTLASFGWWRFCGYHFAPPSQTMTDVSQSLPACAFRTVHLNMGRADSNANEHRTAARDIAGSGFGRYVNDDPHA</sequence>
<accession>A0A084WGE8</accession>
<gene>
    <name evidence="1" type="ORF">ZHAS_00017406</name>
</gene>
<dbReference type="EMBL" id="ATLV01023555">
    <property type="status" value="NOT_ANNOTATED_CDS"/>
    <property type="molecule type" value="Genomic_DNA"/>
</dbReference>
<dbReference type="EMBL" id="KE525344">
    <property type="protein sequence ID" value="KFB49292.1"/>
    <property type="molecule type" value="Genomic_DNA"/>
</dbReference>
<organism evidence="1">
    <name type="scientific">Anopheles sinensis</name>
    <name type="common">Mosquito</name>
    <dbReference type="NCBI Taxonomy" id="74873"/>
    <lineage>
        <taxon>Eukaryota</taxon>
        <taxon>Metazoa</taxon>
        <taxon>Ecdysozoa</taxon>
        <taxon>Arthropoda</taxon>
        <taxon>Hexapoda</taxon>
        <taxon>Insecta</taxon>
        <taxon>Pterygota</taxon>
        <taxon>Neoptera</taxon>
        <taxon>Endopterygota</taxon>
        <taxon>Diptera</taxon>
        <taxon>Nematocera</taxon>
        <taxon>Culicoidea</taxon>
        <taxon>Culicidae</taxon>
        <taxon>Anophelinae</taxon>
        <taxon>Anopheles</taxon>
    </lineage>
</organism>
<evidence type="ECO:0000313" key="3">
    <source>
        <dbReference type="Proteomes" id="UP000030765"/>
    </source>
</evidence>
<dbReference type="Proteomes" id="UP000030765">
    <property type="component" value="Unassembled WGS sequence"/>
</dbReference>
<dbReference type="VEuPathDB" id="VectorBase:ASIC017406"/>
<dbReference type="AlphaFoldDB" id="A0A084WGE8"/>
<dbReference type="EnsemblMetazoa" id="ASIC017406-RA">
    <property type="protein sequence ID" value="ASIC017406-PA"/>
    <property type="gene ID" value="ASIC017406"/>
</dbReference>
<reference evidence="1 3" key="1">
    <citation type="journal article" date="2014" name="BMC Genomics">
        <title>Genome sequence of Anopheles sinensis provides insight into genetics basis of mosquito competence for malaria parasites.</title>
        <authorList>
            <person name="Zhou D."/>
            <person name="Zhang D."/>
            <person name="Ding G."/>
            <person name="Shi L."/>
            <person name="Hou Q."/>
            <person name="Ye Y."/>
            <person name="Xu Y."/>
            <person name="Zhou H."/>
            <person name="Xiong C."/>
            <person name="Li S."/>
            <person name="Yu J."/>
            <person name="Hong S."/>
            <person name="Yu X."/>
            <person name="Zou P."/>
            <person name="Chen C."/>
            <person name="Chang X."/>
            <person name="Wang W."/>
            <person name="Lv Y."/>
            <person name="Sun Y."/>
            <person name="Ma L."/>
            <person name="Shen B."/>
            <person name="Zhu C."/>
        </authorList>
    </citation>
    <scope>NUCLEOTIDE SEQUENCE [LARGE SCALE GENOMIC DNA]</scope>
</reference>
<evidence type="ECO:0000313" key="1">
    <source>
        <dbReference type="EMBL" id="KFB49292.1"/>
    </source>
</evidence>
<keyword evidence="3" id="KW-1185">Reference proteome</keyword>